<accession>A0ABN7AFW4</accession>
<protein>
    <submittedName>
        <fullName evidence="2">Uncharacterized protein</fullName>
    </submittedName>
</protein>
<gene>
    <name evidence="2" type="ORF">NTJ_02867</name>
</gene>
<evidence type="ECO:0000256" key="1">
    <source>
        <dbReference type="SAM" id="MobiDB-lite"/>
    </source>
</evidence>
<reference evidence="2 3" key="1">
    <citation type="submission" date="2023-09" db="EMBL/GenBank/DDBJ databases">
        <title>Nesidiocoris tenuis whole genome shotgun sequence.</title>
        <authorList>
            <person name="Shibata T."/>
            <person name="Shimoda M."/>
            <person name="Kobayashi T."/>
            <person name="Uehara T."/>
        </authorList>
    </citation>
    <scope>NUCLEOTIDE SEQUENCE [LARGE SCALE GENOMIC DNA]</scope>
    <source>
        <strain evidence="2 3">Japan</strain>
    </source>
</reference>
<proteinExistence type="predicted"/>
<sequence length="130" mass="14283">MAPDTNVTETEREREKSRTATPALPLRSSRFPSDPLPSARPISVGISKGVKRMRSTDSFRPTVPPPHPITVQGVTPSPSLAMSHTHTQTYSQRHLTVRSLKSTPLLTFAVFFITSTLFPTPPTPAPYVHP</sequence>
<organism evidence="2 3">
    <name type="scientific">Nesidiocoris tenuis</name>
    <dbReference type="NCBI Taxonomy" id="355587"/>
    <lineage>
        <taxon>Eukaryota</taxon>
        <taxon>Metazoa</taxon>
        <taxon>Ecdysozoa</taxon>
        <taxon>Arthropoda</taxon>
        <taxon>Hexapoda</taxon>
        <taxon>Insecta</taxon>
        <taxon>Pterygota</taxon>
        <taxon>Neoptera</taxon>
        <taxon>Paraneoptera</taxon>
        <taxon>Hemiptera</taxon>
        <taxon>Heteroptera</taxon>
        <taxon>Panheteroptera</taxon>
        <taxon>Cimicomorpha</taxon>
        <taxon>Miridae</taxon>
        <taxon>Dicyphina</taxon>
        <taxon>Nesidiocoris</taxon>
    </lineage>
</organism>
<evidence type="ECO:0000313" key="3">
    <source>
        <dbReference type="Proteomes" id="UP001307889"/>
    </source>
</evidence>
<feature type="compositionally biased region" description="Basic and acidic residues" evidence="1">
    <location>
        <begin position="9"/>
        <end position="18"/>
    </location>
</feature>
<name>A0ABN7AFW4_9HEMI</name>
<keyword evidence="3" id="KW-1185">Reference proteome</keyword>
<feature type="region of interest" description="Disordered" evidence="1">
    <location>
        <begin position="1"/>
        <end position="86"/>
    </location>
</feature>
<dbReference type="EMBL" id="AP028910">
    <property type="protein sequence ID" value="BES90059.1"/>
    <property type="molecule type" value="Genomic_DNA"/>
</dbReference>
<feature type="compositionally biased region" description="Polar residues" evidence="1">
    <location>
        <begin position="72"/>
        <end position="86"/>
    </location>
</feature>
<evidence type="ECO:0000313" key="2">
    <source>
        <dbReference type="EMBL" id="BES90059.1"/>
    </source>
</evidence>
<dbReference type="Proteomes" id="UP001307889">
    <property type="component" value="Chromosome 2"/>
</dbReference>